<dbReference type="InterPro" id="IPR016708">
    <property type="entry name" value="Aspartoacylase"/>
</dbReference>
<comment type="caution">
    <text evidence="10">The sequence shown here is derived from an EMBL/GenBank/DDBJ whole genome shotgun (WGS) entry which is preliminary data.</text>
</comment>
<dbReference type="InterPro" id="IPR055438">
    <property type="entry name" value="AstE_AspA_cat"/>
</dbReference>
<feature type="binding site" evidence="5">
    <location>
        <position position="165"/>
    </location>
    <ligand>
        <name>substrate</name>
    </ligand>
</feature>
<dbReference type="FunFam" id="2.20.25.160:FF:000001">
    <property type="entry name" value="Aspartoacylase"/>
    <property type="match status" value="1"/>
</dbReference>
<keyword evidence="4 5" id="KW-0862">Zinc</keyword>
<dbReference type="NCBIfam" id="NF002601">
    <property type="entry name" value="PRK02259.1"/>
    <property type="match status" value="1"/>
</dbReference>
<name>A0A1E5QKX0_9CYAN</name>
<protein>
    <recommendedName>
        <fullName evidence="5">Probable aspartoacylase</fullName>
        <ecNumber evidence="5">3.5.1.15</ecNumber>
    </recommendedName>
</protein>
<dbReference type="InterPro" id="IPR050178">
    <property type="entry name" value="AspA/AstE_fam"/>
</dbReference>
<dbReference type="PANTHER" id="PTHR15162:SF7">
    <property type="entry name" value="SUCCINYLGLUTAMATE DESUCCINYLASE"/>
    <property type="match status" value="1"/>
</dbReference>
<feature type="binding site" evidence="5 7">
    <location>
        <position position="14"/>
    </location>
    <ligand>
        <name>Zn(2+)</name>
        <dbReference type="ChEBI" id="CHEBI:29105"/>
    </ligand>
</feature>
<accession>A0A1E5QKX0</accession>
<dbReference type="SUPFAM" id="SSF53187">
    <property type="entry name" value="Zn-dependent exopeptidases"/>
    <property type="match status" value="1"/>
</dbReference>
<proteinExistence type="inferred from homology"/>
<sequence>MNQIERVALVGGTHGNELTGVYLIEKFQRFPHLIERSSFATLTLLANPKAFEAGRRYIEKDLNRCFLSAELQDPANGTYEELRAKAIARQLGPKGNAQVDMIIDLHSTTANMGLSLLLGNDRPQMLQLAAYLSQTNPRVRVCCPQASVEESPVLRSLSPLGLVVEVGPVAQGVLNAQLFQETENLIYAVLDYLEACNQGTFLPLPPTLTLYRYIADLDYPRTEQGKLNAMIHPQLQFKDYEPLHPGDPLFLTFDGKAIAYSGDSVVYPVFINEAAYYEKGIALRLTQKENRTISNRS</sequence>
<feature type="binding site" evidence="5 7">
    <location>
        <position position="106"/>
    </location>
    <ligand>
        <name>Zn(2+)</name>
        <dbReference type="ChEBI" id="CHEBI:29105"/>
    </ligand>
</feature>
<dbReference type="AlphaFoldDB" id="A0A1E5QKX0"/>
<evidence type="ECO:0000259" key="9">
    <source>
        <dbReference type="Pfam" id="PF24827"/>
    </source>
</evidence>
<keyword evidence="2 5" id="KW-0479">Metal-binding</keyword>
<dbReference type="Pfam" id="PF04952">
    <property type="entry name" value="AstE_AspA_hybrid"/>
    <property type="match status" value="1"/>
</dbReference>
<evidence type="ECO:0000313" key="10">
    <source>
        <dbReference type="EMBL" id="OEJ75244.1"/>
    </source>
</evidence>
<dbReference type="Pfam" id="PF24827">
    <property type="entry name" value="AstE_AspA_cat"/>
    <property type="match status" value="1"/>
</dbReference>
<keyword evidence="3 5" id="KW-0378">Hydrolase</keyword>
<evidence type="ECO:0000256" key="4">
    <source>
        <dbReference type="ARBA" id="ARBA00022833"/>
    </source>
</evidence>
<organism evidence="10">
    <name type="scientific">Desertifilum tharense IPPAS B-1220</name>
    <dbReference type="NCBI Taxonomy" id="1781255"/>
    <lineage>
        <taxon>Bacteria</taxon>
        <taxon>Bacillati</taxon>
        <taxon>Cyanobacteriota</taxon>
        <taxon>Cyanophyceae</taxon>
        <taxon>Desertifilales</taxon>
        <taxon>Desertifilaceae</taxon>
        <taxon>Desertifilum</taxon>
    </lineage>
</organism>
<dbReference type="PANTHER" id="PTHR15162">
    <property type="entry name" value="ASPARTOACYLASE"/>
    <property type="match status" value="1"/>
</dbReference>
<evidence type="ECO:0000256" key="1">
    <source>
        <dbReference type="ARBA" id="ARBA00006173"/>
    </source>
</evidence>
<gene>
    <name evidence="10" type="ORF">BH720_11050</name>
</gene>
<dbReference type="CDD" id="cd06909">
    <property type="entry name" value="M14_ASPA"/>
    <property type="match status" value="1"/>
</dbReference>
<feature type="binding site" evidence="5 7">
    <location>
        <position position="17"/>
    </location>
    <ligand>
        <name>Zn(2+)</name>
        <dbReference type="ChEBI" id="CHEBI:29105"/>
    </ligand>
</feature>
<evidence type="ECO:0000256" key="7">
    <source>
        <dbReference type="PIRSR" id="PIRSR018001-3"/>
    </source>
</evidence>
<reference evidence="10" key="1">
    <citation type="submission" date="2016-09" db="EMBL/GenBank/DDBJ databases">
        <title>Draft genome of thermotolerant cyanobacterium Desertifilum sp. strain IPPAS B-1220.</title>
        <authorList>
            <person name="Sinetova M.A."/>
            <person name="Bolakhan K."/>
            <person name="Zayadan B.K."/>
            <person name="Mironov K.S."/>
            <person name="Ustinova V."/>
            <person name="Kupriyanova E.V."/>
            <person name="Sidorov R.A."/>
            <person name="Skrypnik A.N."/>
            <person name="Gogoleva N.E."/>
            <person name="Gogolev Y.V."/>
            <person name="Los D.A."/>
        </authorList>
    </citation>
    <scope>NUCLEOTIDE SEQUENCE [LARGE SCALE GENOMIC DNA]</scope>
    <source>
        <strain evidence="10">IPPAS B-1220</strain>
    </source>
</reference>
<evidence type="ECO:0000256" key="5">
    <source>
        <dbReference type="HAMAP-Rule" id="MF_00704"/>
    </source>
</evidence>
<dbReference type="STRING" id="1781255.BH720_11050"/>
<dbReference type="EMBL" id="MJGC01000053">
    <property type="protein sequence ID" value="OEJ75244.1"/>
    <property type="molecule type" value="Genomic_DNA"/>
</dbReference>
<feature type="binding site" evidence="5">
    <location>
        <position position="276"/>
    </location>
    <ligand>
        <name>substrate</name>
    </ligand>
</feature>
<dbReference type="Gene3D" id="3.40.630.10">
    <property type="entry name" value="Zn peptidases"/>
    <property type="match status" value="1"/>
</dbReference>
<dbReference type="RefSeq" id="WP_069967243.1">
    <property type="nucleotide sequence ID" value="NZ_CM124774.1"/>
</dbReference>
<dbReference type="HAMAP" id="MF_00704">
    <property type="entry name" value="Aspartoacylase"/>
    <property type="match status" value="1"/>
</dbReference>
<dbReference type="GO" id="GO:0019807">
    <property type="term" value="F:aspartoacylase activity"/>
    <property type="evidence" value="ECO:0007669"/>
    <property type="project" value="UniProtKB-UniRule"/>
</dbReference>
<evidence type="ECO:0000256" key="2">
    <source>
        <dbReference type="ARBA" id="ARBA00022723"/>
    </source>
</evidence>
<dbReference type="EC" id="3.5.1.15" evidence="5"/>
<evidence type="ECO:0000256" key="6">
    <source>
        <dbReference type="PIRSR" id="PIRSR018001-1"/>
    </source>
</evidence>
<dbReference type="PIRSF" id="PIRSF018001">
    <property type="entry name" value="Aspartoacylase"/>
    <property type="match status" value="1"/>
</dbReference>
<comment type="catalytic activity">
    <reaction evidence="5">
        <text>an N-acyl-L-aspartate + H2O = a carboxylate + L-aspartate</text>
        <dbReference type="Rhea" id="RHEA:10872"/>
        <dbReference type="ChEBI" id="CHEBI:15377"/>
        <dbReference type="ChEBI" id="CHEBI:29067"/>
        <dbReference type="ChEBI" id="CHEBI:29991"/>
        <dbReference type="ChEBI" id="CHEBI:58497"/>
        <dbReference type="EC" id="3.5.1.15"/>
    </reaction>
</comment>
<feature type="binding site" evidence="5">
    <location>
        <position position="56"/>
    </location>
    <ligand>
        <name>substrate</name>
    </ligand>
</feature>
<evidence type="ECO:0000259" key="8">
    <source>
        <dbReference type="Pfam" id="PF04952"/>
    </source>
</evidence>
<dbReference type="OrthoDB" id="531770at2"/>
<dbReference type="GO" id="GO:0005829">
    <property type="term" value="C:cytosol"/>
    <property type="evidence" value="ECO:0007669"/>
    <property type="project" value="TreeGrafter"/>
</dbReference>
<dbReference type="GO" id="GO:0008270">
    <property type="term" value="F:zinc ion binding"/>
    <property type="evidence" value="ECO:0007669"/>
    <property type="project" value="UniProtKB-UniRule"/>
</dbReference>
<comment type="similarity">
    <text evidence="1 5">Belongs to the AspA/AstE family. Aspartoacylase subfamily.</text>
</comment>
<feature type="active site" description="Proton donor/acceptor" evidence="6">
    <location>
        <position position="165"/>
    </location>
</feature>
<feature type="domain" description="Succinylglutamate desuccinylase/Aspartoacylase catalytic" evidence="9">
    <location>
        <begin position="4"/>
        <end position="193"/>
    </location>
</feature>
<dbReference type="Gene3D" id="2.20.25.160">
    <property type="match status" value="1"/>
</dbReference>
<feature type="binding site" evidence="5">
    <location>
        <begin position="63"/>
        <end position="64"/>
    </location>
    <ligand>
        <name>substrate</name>
    </ligand>
</feature>
<dbReference type="InterPro" id="IPR007036">
    <property type="entry name" value="Aste_AspA_hybrid_dom"/>
</dbReference>
<comment type="cofactor">
    <cofactor evidence="5 7">
        <name>Zn(2+)</name>
        <dbReference type="ChEBI" id="CHEBI:29105"/>
    </cofactor>
    <text evidence="5 7">Binds 1 zinc ion per subunit.</text>
</comment>
<evidence type="ECO:0000256" key="3">
    <source>
        <dbReference type="ARBA" id="ARBA00022801"/>
    </source>
</evidence>
<dbReference type="GO" id="GO:0016788">
    <property type="term" value="F:hydrolase activity, acting on ester bonds"/>
    <property type="evidence" value="ECO:0007669"/>
    <property type="project" value="InterPro"/>
</dbReference>
<feature type="domain" description="AstE/AspA barrel-sandwich hybrid" evidence="8">
    <location>
        <begin position="207"/>
        <end position="288"/>
    </location>
</feature>